<accession>A0A7W5DUW7</accession>
<feature type="compositionally biased region" description="Basic and acidic residues" evidence="2">
    <location>
        <begin position="141"/>
        <end position="159"/>
    </location>
</feature>
<organism evidence="3 4">
    <name type="scientific">Aporhodopirellula rubra</name>
    <dbReference type="NCBI Taxonomy" id="980271"/>
    <lineage>
        <taxon>Bacteria</taxon>
        <taxon>Pseudomonadati</taxon>
        <taxon>Planctomycetota</taxon>
        <taxon>Planctomycetia</taxon>
        <taxon>Pirellulales</taxon>
        <taxon>Pirellulaceae</taxon>
        <taxon>Aporhodopirellula</taxon>
    </lineage>
</organism>
<name>A0A7W5DUW7_9BACT</name>
<comment type="caution">
    <text evidence="3">The sequence shown here is derived from an EMBL/GenBank/DDBJ whole genome shotgun (WGS) entry which is preliminary data.</text>
</comment>
<feature type="coiled-coil region" evidence="1">
    <location>
        <begin position="160"/>
        <end position="187"/>
    </location>
</feature>
<dbReference type="EMBL" id="JACHXU010000001">
    <property type="protein sequence ID" value="MBB3204612.1"/>
    <property type="molecule type" value="Genomic_DNA"/>
</dbReference>
<evidence type="ECO:0000256" key="1">
    <source>
        <dbReference type="SAM" id="Coils"/>
    </source>
</evidence>
<evidence type="ECO:0000313" key="4">
    <source>
        <dbReference type="Proteomes" id="UP000536179"/>
    </source>
</evidence>
<keyword evidence="1" id="KW-0175">Coiled coil</keyword>
<dbReference type="Proteomes" id="UP000536179">
    <property type="component" value="Unassembled WGS sequence"/>
</dbReference>
<feature type="compositionally biased region" description="Basic and acidic residues" evidence="2">
    <location>
        <begin position="114"/>
        <end position="132"/>
    </location>
</feature>
<proteinExistence type="predicted"/>
<keyword evidence="4" id="KW-1185">Reference proteome</keyword>
<sequence>MFRHPLRHLRLLSPDARFYRRIGMVVLFGLSSLSVSTAMAQNGSFLESLFRSIAEKQMREARERTGQPDTPTPAPQPRDKPSDTTGGFPAGPLGPAKGQPRPTSPSPQVTPPREPSRPRQPDTRRDPARPSDDASGFGRPQDSRYGRRPPSRVDPHPHDVHELDLTLTQFQNELTQLMQTVQSAARSNRDFRAQLPELYQLRAEVGALISQAEASSSLAPLVPAYRGIDQRYREVSFRLRSVPDRDQTMRRQIARCDATCRTLAGICEIAPQFDRHGLHDQMVIAATYIQTLIDDLPDARMPSDRSRELTHEARLLRQAILEEADHLPSLSYDEIVTNFTNFVARWRPFAESIARYHDPILDRRLARVTQCGDETYALLWMAPPPSGLPPVGIPEMVREKWMSDAAALEGIAEYFYADMKRLQHYLRPDDYARSLVDHAHDLYEAARSIHSHLEAGQPYERLQRPASQLALAWQALASELEHVDHHGLTGRRAYAVLQQQQQMLPLVASLTAALLQDSP</sequence>
<evidence type="ECO:0000256" key="2">
    <source>
        <dbReference type="SAM" id="MobiDB-lite"/>
    </source>
</evidence>
<feature type="region of interest" description="Disordered" evidence="2">
    <location>
        <begin position="58"/>
        <end position="159"/>
    </location>
</feature>
<dbReference type="RefSeq" id="WP_184300848.1">
    <property type="nucleotide sequence ID" value="NZ_JACHXU010000001.1"/>
</dbReference>
<protein>
    <submittedName>
        <fullName evidence="3">Uncharacterized protein</fullName>
    </submittedName>
</protein>
<gene>
    <name evidence="3" type="ORF">FHS27_000376</name>
</gene>
<evidence type="ECO:0000313" key="3">
    <source>
        <dbReference type="EMBL" id="MBB3204612.1"/>
    </source>
</evidence>
<dbReference type="AlphaFoldDB" id="A0A7W5DUW7"/>
<reference evidence="3 4" key="1">
    <citation type="submission" date="2020-08" db="EMBL/GenBank/DDBJ databases">
        <title>Genomic Encyclopedia of Type Strains, Phase III (KMG-III): the genomes of soil and plant-associated and newly described type strains.</title>
        <authorList>
            <person name="Whitman W."/>
        </authorList>
    </citation>
    <scope>NUCLEOTIDE SEQUENCE [LARGE SCALE GENOMIC DNA]</scope>
    <source>
        <strain evidence="3 4">CECT 8075</strain>
    </source>
</reference>
<feature type="compositionally biased region" description="Pro residues" evidence="2">
    <location>
        <begin position="102"/>
        <end position="113"/>
    </location>
</feature>